<dbReference type="InterPro" id="IPR025536">
    <property type="entry name" value="DUF4422"/>
</dbReference>
<evidence type="ECO:0000313" key="3">
    <source>
        <dbReference type="Proteomes" id="UP001320314"/>
    </source>
</evidence>
<name>A0ABD4SAC9_9LACO</name>
<dbReference type="Pfam" id="PF14393">
    <property type="entry name" value="DUF4422"/>
    <property type="match status" value="1"/>
</dbReference>
<proteinExistence type="predicted"/>
<accession>A0ABD4SAC9</accession>
<dbReference type="Proteomes" id="UP001320314">
    <property type="component" value="Unassembled WGS sequence"/>
</dbReference>
<dbReference type="AlphaFoldDB" id="A0ABD4SAC9"/>
<dbReference type="EMBL" id="JAJNUD010000006">
    <property type="protein sequence ID" value="MCD5517782.1"/>
    <property type="molecule type" value="Genomic_DNA"/>
</dbReference>
<reference evidence="2 3" key="1">
    <citation type="submission" date="2021-12" db="EMBL/GenBank/DDBJ databases">
        <title>Antimicrobial susceptibility of Lactobacillus delbrueckii subsp. lactis obtained from milk products and other habitats.</title>
        <authorList>
            <person name="Shani N."/>
        </authorList>
    </citation>
    <scope>NUCLEOTIDE SEQUENCE [LARGE SCALE GENOMIC DNA]</scope>
    <source>
        <strain evidence="2 3">CIRM BIA 266</strain>
    </source>
</reference>
<feature type="domain" description="DUF4422" evidence="1">
    <location>
        <begin position="2"/>
        <end position="215"/>
    </location>
</feature>
<organism evidence="2 3">
    <name type="scientific">Lactobacillus delbrueckii subsp. allosunkii</name>
    <dbReference type="NCBI Taxonomy" id="1050107"/>
    <lineage>
        <taxon>Bacteria</taxon>
        <taxon>Bacillati</taxon>
        <taxon>Bacillota</taxon>
        <taxon>Bacilli</taxon>
        <taxon>Lactobacillales</taxon>
        <taxon>Lactobacillaceae</taxon>
        <taxon>Lactobacillus</taxon>
    </lineage>
</organism>
<evidence type="ECO:0000313" key="2">
    <source>
        <dbReference type="EMBL" id="MCD5517782.1"/>
    </source>
</evidence>
<sequence length="252" mass="30081">MIYIITHKRVKLPKLDKYLPLQVGSSLHEHLDYLTDDTGDNISEKNPNYCELTGLYWIWKNTKDDYKGLVHYRRYFGKSDFSSSFEQIYSYDELKGFLQDHDLVTSYVANFKQNAHDEIMIHCCTEEIFGKLRASVAKCSPEYLSDFDKFFNQNKAVLFNMMFCRGDLFDEYCQWLFTILFNLEPQVDLSSLNAYQQRLYGFLSERLLNIWISHKELKVKHLPIVNTEMPMKEKITNYRRQITNQIFYTLKK</sequence>
<protein>
    <submittedName>
        <fullName evidence="2">DUF4422 domain-containing protein</fullName>
    </submittedName>
</protein>
<comment type="caution">
    <text evidence="2">The sequence shown here is derived from an EMBL/GenBank/DDBJ whole genome shotgun (WGS) entry which is preliminary data.</text>
</comment>
<dbReference type="RefSeq" id="WP_002879387.1">
    <property type="nucleotide sequence ID" value="NZ_JAJNUD010000006.1"/>
</dbReference>
<dbReference type="GeneID" id="69667890"/>
<gene>
    <name evidence="2" type="ORF">LOB39_04200</name>
</gene>
<evidence type="ECO:0000259" key="1">
    <source>
        <dbReference type="Pfam" id="PF14393"/>
    </source>
</evidence>